<feature type="region of interest" description="Disordered" evidence="1">
    <location>
        <begin position="234"/>
        <end position="274"/>
    </location>
</feature>
<dbReference type="Pfam" id="PF12902">
    <property type="entry name" value="Ferritin-like"/>
    <property type="match status" value="1"/>
</dbReference>
<feature type="region of interest" description="Disordered" evidence="1">
    <location>
        <begin position="325"/>
        <end position="346"/>
    </location>
</feature>
<gene>
    <name evidence="3" type="ORF">ACFYU5_15645</name>
</gene>
<dbReference type="Proteomes" id="UP001601442">
    <property type="component" value="Unassembled WGS sequence"/>
</dbReference>
<feature type="domain" description="Iminophenyl-pyruvate dimer synthase" evidence="2">
    <location>
        <begin position="17"/>
        <end position="230"/>
    </location>
</feature>
<dbReference type="InterPro" id="IPR026820">
    <property type="entry name" value="VioB/RebD_dom"/>
</dbReference>
<dbReference type="InterPro" id="IPR012347">
    <property type="entry name" value="Ferritin-like"/>
</dbReference>
<evidence type="ECO:0000256" key="1">
    <source>
        <dbReference type="SAM" id="MobiDB-lite"/>
    </source>
</evidence>
<evidence type="ECO:0000259" key="2">
    <source>
        <dbReference type="Pfam" id="PF12902"/>
    </source>
</evidence>
<dbReference type="EMBL" id="JBIAMT010000002">
    <property type="protein sequence ID" value="MFF0497841.1"/>
    <property type="molecule type" value="Genomic_DNA"/>
</dbReference>
<comment type="caution">
    <text evidence="3">The sequence shown here is derived from an EMBL/GenBank/DDBJ whole genome shotgun (WGS) entry which is preliminary data.</text>
</comment>
<dbReference type="Gene3D" id="1.20.1260.10">
    <property type="match status" value="1"/>
</dbReference>
<accession>A0ABW6P3F7</accession>
<dbReference type="PANTHER" id="PTHR34400:SF4">
    <property type="entry name" value="MEMBRANE PROTEIN"/>
    <property type="match status" value="1"/>
</dbReference>
<protein>
    <submittedName>
        <fullName evidence="3">Ferritin-like protein</fullName>
    </submittedName>
</protein>
<evidence type="ECO:0000313" key="3">
    <source>
        <dbReference type="EMBL" id="MFF0497841.1"/>
    </source>
</evidence>
<name>A0ABW6P3F7_9NOCA</name>
<sequence>MGIADPIETLEDLRRHLQWAIELEHATIPPYLCALYSLDATANAEAAQVIGSVFVEEMLHLALAANLLNAVGGAPKLDAPELLPSYPHPLPHSDPSVQLNLVPFGPEALELFLNIERPAPNGAAAESDRYHTIGQFYAAIETGLRKLVDTLGEDTVFCGDPKRQLDEMHFSSGGGQVIPVRDLKSALAALTEIVEQGEGASATEVWDGDKDVFHPERDQVAHYYRFVELKEGRHFRPGDTPESGPTGEPIQLDYAKVQPMRRNPRSTDYPEDSPVRAAQREFDNTYCLLLYLLEDTFNGSPSQMRDALGAMYALKAQAQALMKMPSGDGRTTAGPTFEYVAPEDRE</sequence>
<keyword evidence="4" id="KW-1185">Reference proteome</keyword>
<evidence type="ECO:0000313" key="4">
    <source>
        <dbReference type="Proteomes" id="UP001601442"/>
    </source>
</evidence>
<proteinExistence type="predicted"/>
<dbReference type="PANTHER" id="PTHR34400">
    <property type="match status" value="1"/>
</dbReference>
<reference evidence="3 4" key="1">
    <citation type="submission" date="2024-10" db="EMBL/GenBank/DDBJ databases">
        <title>The Natural Products Discovery Center: Release of the First 8490 Sequenced Strains for Exploring Actinobacteria Biosynthetic Diversity.</title>
        <authorList>
            <person name="Kalkreuter E."/>
            <person name="Kautsar S.A."/>
            <person name="Yang D."/>
            <person name="Bader C.D."/>
            <person name="Teijaro C.N."/>
            <person name="Fluegel L."/>
            <person name="Davis C.M."/>
            <person name="Simpson J.R."/>
            <person name="Lauterbach L."/>
            <person name="Steele A.D."/>
            <person name="Gui C."/>
            <person name="Meng S."/>
            <person name="Li G."/>
            <person name="Viehrig K."/>
            <person name="Ye F."/>
            <person name="Su P."/>
            <person name="Kiefer A.F."/>
            <person name="Nichols A."/>
            <person name="Cepeda A.J."/>
            <person name="Yan W."/>
            <person name="Fan B."/>
            <person name="Jiang Y."/>
            <person name="Adhikari A."/>
            <person name="Zheng C.-J."/>
            <person name="Schuster L."/>
            <person name="Cowan T.M."/>
            <person name="Smanski M.J."/>
            <person name="Chevrette M.G."/>
            <person name="De Carvalho L.P.S."/>
            <person name="Shen B."/>
        </authorList>
    </citation>
    <scope>NUCLEOTIDE SEQUENCE [LARGE SCALE GENOMIC DNA]</scope>
    <source>
        <strain evidence="3 4">NPDC004119</strain>
    </source>
</reference>
<dbReference type="RefSeq" id="WP_387394646.1">
    <property type="nucleotide sequence ID" value="NZ_JBIAMT010000002.1"/>
</dbReference>
<organism evidence="3 4">
    <name type="scientific">Nocardia aobensis</name>
    <dbReference type="NCBI Taxonomy" id="257277"/>
    <lineage>
        <taxon>Bacteria</taxon>
        <taxon>Bacillati</taxon>
        <taxon>Actinomycetota</taxon>
        <taxon>Actinomycetes</taxon>
        <taxon>Mycobacteriales</taxon>
        <taxon>Nocardiaceae</taxon>
        <taxon>Nocardia</taxon>
    </lineage>
</organism>